<reference evidence="3 4" key="1">
    <citation type="submission" date="2018-06" db="EMBL/GenBank/DDBJ databases">
        <title>Population genomics shows no distinction between pathogenic Candida krusei and environmental Pichia kudriavzevii: One species, four names.</title>
        <authorList>
            <person name="Douglass A.P."/>
            <person name="Offei B."/>
            <person name="Braun-Galleani S."/>
            <person name="Coughlan A.Y."/>
            <person name="Martos A."/>
            <person name="Ortiz-Merino R.A."/>
            <person name="Byrne K.P."/>
            <person name="Wolfe K.H."/>
        </authorList>
    </citation>
    <scope>NUCLEOTIDE SEQUENCE [LARGE SCALE GENOMIC DNA]</scope>
    <source>
        <strain evidence="3 4">CBS573</strain>
    </source>
</reference>
<dbReference type="GO" id="GO:0005634">
    <property type="term" value="C:nucleus"/>
    <property type="evidence" value="ECO:0007669"/>
    <property type="project" value="TreeGrafter"/>
</dbReference>
<keyword evidence="1" id="KW-0539">Nucleus</keyword>
<gene>
    <name evidence="3" type="ORF">C5L36_0A02720</name>
</gene>
<dbReference type="Pfam" id="PF00172">
    <property type="entry name" value="Zn_clus"/>
    <property type="match status" value="1"/>
</dbReference>
<dbReference type="PANTHER" id="PTHR37534">
    <property type="entry name" value="TRANSCRIPTIONAL ACTIVATOR PROTEIN UGA3"/>
    <property type="match status" value="1"/>
</dbReference>
<keyword evidence="4" id="KW-1185">Reference proteome</keyword>
<dbReference type="GeneID" id="40381379"/>
<accession>A0A2U9QXH4</accession>
<evidence type="ECO:0000313" key="4">
    <source>
        <dbReference type="Proteomes" id="UP000249293"/>
    </source>
</evidence>
<dbReference type="RefSeq" id="XP_029319146.1">
    <property type="nucleotide sequence ID" value="XM_029463286.1"/>
</dbReference>
<sequence>MEVSKGRRKSTQYSRKGCTQCKKAHVKCDERQPSCSRCQRKNIQCVYVFNLINENFGNEHFRKTDDMSSDDSKNIPQKMDKINTENGYSVNIDDSIILKNPNNDYSLLDIPNFLPLPLDGDHIYDKVVLGQEKAISNYHMVHNENIPGLGKAIESEQTKRSNDLESTIMPTQNQIYQYMQDFPREVQLDDLITIEMEEVGLPESPINTHSRQYSGCSLPNLNVFNLPWDCGPFVYFIDVIRKHDPLTSDKNLSIHDQKLIDFVWTFTKLSRFFYTFVLFPDEKLMSVLRLCFKLGTKNPIFQSIVTYHCSLHICRIYSQAKDVRMASEWDLKVGKISFRECINYLKTGLENSTKFADLVTLSFAVLIIFSGNASDKSWRTHLNGNHQLILKCFSVRNTVNLDNPLDRAALELFDIVVEQYKHTSRLAVLSSLGFPSKKIELEKDSFRTNFSIAKNGINYMNGYKSNLGVIFEEVCDIVDVFGQAGIHLSGMNFIYLILTRKVDPRTFETLHDKGTSILRKIQDIKKNCNYIRLELEDFRMDLTIKYCELISISGLELYVAYFFIGTRDIRLIKKKIQEIVDLIYSMPYKSSCAIITHWSIYISALICLLIKDKKLYQHIFSVLKVFELNGMDVPSISILNNVKSILKTKNYMELLEPKNDYVIF</sequence>
<dbReference type="Gene3D" id="4.10.240.10">
    <property type="entry name" value="Zn(2)-C6 fungal-type DNA-binding domain"/>
    <property type="match status" value="1"/>
</dbReference>
<dbReference type="GO" id="GO:0008270">
    <property type="term" value="F:zinc ion binding"/>
    <property type="evidence" value="ECO:0007669"/>
    <property type="project" value="InterPro"/>
</dbReference>
<evidence type="ECO:0000256" key="1">
    <source>
        <dbReference type="ARBA" id="ARBA00023242"/>
    </source>
</evidence>
<dbReference type="EMBL" id="CP028773">
    <property type="protein sequence ID" value="AWU73669.1"/>
    <property type="molecule type" value="Genomic_DNA"/>
</dbReference>
<evidence type="ECO:0000313" key="3">
    <source>
        <dbReference type="EMBL" id="AWU73669.1"/>
    </source>
</evidence>
<dbReference type="PANTHER" id="PTHR37534:SF49">
    <property type="entry name" value="LYSINE BIOSYNTHESIS REGULATORY PROTEIN LYS14"/>
    <property type="match status" value="1"/>
</dbReference>
<dbReference type="GO" id="GO:0000981">
    <property type="term" value="F:DNA-binding transcription factor activity, RNA polymerase II-specific"/>
    <property type="evidence" value="ECO:0007669"/>
    <property type="project" value="InterPro"/>
</dbReference>
<feature type="domain" description="Zn(2)-C6 fungal-type" evidence="2">
    <location>
        <begin position="17"/>
        <end position="47"/>
    </location>
</feature>
<dbReference type="InterPro" id="IPR036864">
    <property type="entry name" value="Zn2-C6_fun-type_DNA-bd_sf"/>
</dbReference>
<name>A0A2U9QXH4_PICKU</name>
<dbReference type="InterPro" id="IPR001138">
    <property type="entry name" value="Zn2Cys6_DnaBD"/>
</dbReference>
<dbReference type="AlphaFoldDB" id="A0A2U9QXH4"/>
<organism evidence="3 4">
    <name type="scientific">Pichia kudriavzevii</name>
    <name type="common">Yeast</name>
    <name type="synonym">Issatchenkia orientalis</name>
    <dbReference type="NCBI Taxonomy" id="4909"/>
    <lineage>
        <taxon>Eukaryota</taxon>
        <taxon>Fungi</taxon>
        <taxon>Dikarya</taxon>
        <taxon>Ascomycota</taxon>
        <taxon>Saccharomycotina</taxon>
        <taxon>Pichiomycetes</taxon>
        <taxon>Pichiales</taxon>
        <taxon>Pichiaceae</taxon>
        <taxon>Pichia</taxon>
    </lineage>
</organism>
<proteinExistence type="predicted"/>
<dbReference type="CDD" id="cd00067">
    <property type="entry name" value="GAL4"/>
    <property type="match status" value="1"/>
</dbReference>
<dbReference type="SUPFAM" id="SSF57701">
    <property type="entry name" value="Zn2/Cys6 DNA-binding domain"/>
    <property type="match status" value="1"/>
</dbReference>
<dbReference type="SMART" id="SM00066">
    <property type="entry name" value="GAL4"/>
    <property type="match status" value="1"/>
</dbReference>
<dbReference type="OrthoDB" id="3994232at2759"/>
<dbReference type="PROSITE" id="PS00463">
    <property type="entry name" value="ZN2_CY6_FUNGAL_1"/>
    <property type="match status" value="1"/>
</dbReference>
<dbReference type="Proteomes" id="UP000249293">
    <property type="component" value="Chromosome 1"/>
</dbReference>
<dbReference type="GO" id="GO:0000976">
    <property type="term" value="F:transcription cis-regulatory region binding"/>
    <property type="evidence" value="ECO:0007669"/>
    <property type="project" value="TreeGrafter"/>
</dbReference>
<dbReference type="PROSITE" id="PS50048">
    <property type="entry name" value="ZN2_CY6_FUNGAL_2"/>
    <property type="match status" value="1"/>
</dbReference>
<dbReference type="KEGG" id="pkz:C5L36_0A02720"/>
<dbReference type="VEuPathDB" id="FungiDB:C5L36_0A02720"/>
<dbReference type="STRING" id="4909.A0A2U9QXH4"/>
<dbReference type="GO" id="GO:0045944">
    <property type="term" value="P:positive regulation of transcription by RNA polymerase II"/>
    <property type="evidence" value="ECO:0007669"/>
    <property type="project" value="TreeGrafter"/>
</dbReference>
<protein>
    <recommendedName>
        <fullName evidence="2">Zn(2)-C6 fungal-type domain-containing protein</fullName>
    </recommendedName>
</protein>
<evidence type="ECO:0000259" key="2">
    <source>
        <dbReference type="PROSITE" id="PS50048"/>
    </source>
</evidence>